<name>A0A0F9FXN4_9ZZZZ</name>
<sequence length="61" mass="6845">MVAFKVYNSREELEADGYRHSGSSRCKGSTCGAMIDWYVTPKGKKLPLDPETLTPHWQACP</sequence>
<reference evidence="1" key="1">
    <citation type="journal article" date="2015" name="Nature">
        <title>Complex archaea that bridge the gap between prokaryotes and eukaryotes.</title>
        <authorList>
            <person name="Spang A."/>
            <person name="Saw J.H."/>
            <person name="Jorgensen S.L."/>
            <person name="Zaremba-Niedzwiedzka K."/>
            <person name="Martijn J."/>
            <person name="Lind A.E."/>
            <person name="van Eijk R."/>
            <person name="Schleper C."/>
            <person name="Guy L."/>
            <person name="Ettema T.J."/>
        </authorList>
    </citation>
    <scope>NUCLEOTIDE SEQUENCE</scope>
</reference>
<dbReference type="AlphaFoldDB" id="A0A0F9FXN4"/>
<comment type="caution">
    <text evidence="1">The sequence shown here is derived from an EMBL/GenBank/DDBJ whole genome shotgun (WGS) entry which is preliminary data.</text>
</comment>
<proteinExistence type="predicted"/>
<evidence type="ECO:0000313" key="1">
    <source>
        <dbReference type="EMBL" id="KKL91098.1"/>
    </source>
</evidence>
<organism evidence="1">
    <name type="scientific">marine sediment metagenome</name>
    <dbReference type="NCBI Taxonomy" id="412755"/>
    <lineage>
        <taxon>unclassified sequences</taxon>
        <taxon>metagenomes</taxon>
        <taxon>ecological metagenomes</taxon>
    </lineage>
</organism>
<gene>
    <name evidence="1" type="ORF">LCGC14_1898050</name>
</gene>
<protein>
    <submittedName>
        <fullName evidence="1">Uncharacterized protein</fullName>
    </submittedName>
</protein>
<feature type="non-terminal residue" evidence="1">
    <location>
        <position position="61"/>
    </location>
</feature>
<accession>A0A0F9FXN4</accession>
<dbReference type="EMBL" id="LAZR01019824">
    <property type="protein sequence ID" value="KKL91098.1"/>
    <property type="molecule type" value="Genomic_DNA"/>
</dbReference>